<keyword evidence="1" id="KW-1133">Transmembrane helix</keyword>
<keyword evidence="1" id="KW-0472">Membrane</keyword>
<evidence type="ECO:0000313" key="2">
    <source>
        <dbReference type="EMBL" id="CAL8140413.1"/>
    </source>
</evidence>
<protein>
    <submittedName>
        <fullName evidence="2">Uncharacterized protein</fullName>
    </submittedName>
</protein>
<keyword evidence="1" id="KW-0812">Transmembrane</keyword>
<dbReference type="Proteomes" id="UP001642540">
    <property type="component" value="Unassembled WGS sequence"/>
</dbReference>
<keyword evidence="3" id="KW-1185">Reference proteome</keyword>
<dbReference type="Gene3D" id="1.10.287.70">
    <property type="match status" value="1"/>
</dbReference>
<evidence type="ECO:0000256" key="1">
    <source>
        <dbReference type="SAM" id="Phobius"/>
    </source>
</evidence>
<organism evidence="2 3">
    <name type="scientific">Orchesella dallaii</name>
    <dbReference type="NCBI Taxonomy" id="48710"/>
    <lineage>
        <taxon>Eukaryota</taxon>
        <taxon>Metazoa</taxon>
        <taxon>Ecdysozoa</taxon>
        <taxon>Arthropoda</taxon>
        <taxon>Hexapoda</taxon>
        <taxon>Collembola</taxon>
        <taxon>Entomobryomorpha</taxon>
        <taxon>Entomobryoidea</taxon>
        <taxon>Orchesellidae</taxon>
        <taxon>Orchesellinae</taxon>
        <taxon>Orchesella</taxon>
    </lineage>
</organism>
<reference evidence="2 3" key="1">
    <citation type="submission" date="2024-08" db="EMBL/GenBank/DDBJ databases">
        <authorList>
            <person name="Cucini C."/>
            <person name="Frati F."/>
        </authorList>
    </citation>
    <scope>NUCLEOTIDE SEQUENCE [LARGE SCALE GENOMIC DNA]</scope>
</reference>
<feature type="transmembrane region" description="Helical" evidence="1">
    <location>
        <begin position="421"/>
        <end position="442"/>
    </location>
</feature>
<accession>A0ABP1S098</accession>
<name>A0ABP1S098_9HEXA</name>
<evidence type="ECO:0000313" key="3">
    <source>
        <dbReference type="Proteomes" id="UP001642540"/>
    </source>
</evidence>
<comment type="caution">
    <text evidence="2">The sequence shown here is derived from an EMBL/GenBank/DDBJ whole genome shotgun (WGS) entry which is preliminary data.</text>
</comment>
<feature type="transmembrane region" description="Helical" evidence="1">
    <location>
        <begin position="738"/>
        <end position="756"/>
    </location>
</feature>
<gene>
    <name evidence="2" type="ORF">ODALV1_LOCUS28281</name>
</gene>
<dbReference type="EMBL" id="CAXLJM020000136">
    <property type="protein sequence ID" value="CAL8140413.1"/>
    <property type="molecule type" value="Genomic_DNA"/>
</dbReference>
<proteinExistence type="predicted"/>
<sequence length="796" mass="91348">MERFRVLRVWILLGFPIFILFQIKTCAALNSETINLNPQLALFRDCSIQLLFHHITTSQGKLNFSEAYNVAPLPIPILLLSVQYRPILFKEILNNKITDTNCDGTDMVLLSKQGPKFRSIPDQKMKCFVQVLIDPLPCRKWTNAALAEYKKERPRGVFDFMLDRRAAEAFTAMRRFVIHVSRTTELIQNHAELLDQAESFWVQHSSVGLTKLLFLILFSKDSQEFYVVETSALTCKDYNSVLRNIKEVCKNSGFIAELACKYIQVHATSRALAPRLIYNNTSIQARDELDNAIYSSINCQNIIWLAVLPTKLYSQKDMPRSSYVTDLTSIQGQDNLNAKAVLFGILFPNATIFGYKYDEYLFLEAMAKWYLPVFRPHDMPNAFMDTIVYSSKMKSVHFITCAPPVTSGWLSLIDLFSSFTFTVWILIILVSIVTGLCVWAILEMRNNVTNCPKLEYSNGIWMAVEHVVFVWKTLLLQGSSKSLKCWCICAAWLLMGTVLTNMYLCGNITNLSAPIEARNIESFEELFSSNFTIYSPVNNNQMAAVFMKLFKDAGSLGHLLYNTISGVLKKTNTWDHESILSKLLHKNMIRYNYSKKFIRKILREKQAKQNRDTVQDVESHINEDRKVEIISQCKMEVHVDTDENIQQLKLKLSNKLPHHKIAVSKKPFDEMYENWELQGIPVAANILLRRSHSLSQSGLIHWWNSWAFRVSSWNMTVDSVRNLDTGYKAVSIEGNIQALFYLFLGIIALNFSIFVLEMGPPIWGCIMSVGSTKFCKFFKTKAMHVTFLLKLVRPSK</sequence>